<dbReference type="AlphaFoldDB" id="A0A9W7CB23"/>
<protein>
    <submittedName>
        <fullName evidence="2">Uncharacterized protein</fullName>
    </submittedName>
</protein>
<dbReference type="Proteomes" id="UP001165160">
    <property type="component" value="Unassembled WGS sequence"/>
</dbReference>
<feature type="compositionally biased region" description="Basic and acidic residues" evidence="1">
    <location>
        <begin position="135"/>
        <end position="156"/>
    </location>
</feature>
<gene>
    <name evidence="2" type="ORF">TrVE_jg10732</name>
</gene>
<accession>A0A9W7CB23</accession>
<proteinExistence type="predicted"/>
<comment type="caution">
    <text evidence="2">The sequence shown here is derived from an EMBL/GenBank/DDBJ whole genome shotgun (WGS) entry which is preliminary data.</text>
</comment>
<reference evidence="3" key="1">
    <citation type="journal article" date="2023" name="Commun. Biol.">
        <title>Genome analysis of Parmales, the sister group of diatoms, reveals the evolutionary specialization of diatoms from phago-mixotrophs to photoautotrophs.</title>
        <authorList>
            <person name="Ban H."/>
            <person name="Sato S."/>
            <person name="Yoshikawa S."/>
            <person name="Yamada K."/>
            <person name="Nakamura Y."/>
            <person name="Ichinomiya M."/>
            <person name="Sato N."/>
            <person name="Blanc-Mathieu R."/>
            <person name="Endo H."/>
            <person name="Kuwata A."/>
            <person name="Ogata H."/>
        </authorList>
    </citation>
    <scope>NUCLEOTIDE SEQUENCE [LARGE SCALE GENOMIC DNA]</scope>
    <source>
        <strain evidence="3">NIES 3699</strain>
    </source>
</reference>
<keyword evidence="3" id="KW-1185">Reference proteome</keyword>
<evidence type="ECO:0000313" key="2">
    <source>
        <dbReference type="EMBL" id="GMI01424.1"/>
    </source>
</evidence>
<name>A0A9W7CB23_9STRA</name>
<organism evidence="2 3">
    <name type="scientific">Triparma verrucosa</name>
    <dbReference type="NCBI Taxonomy" id="1606542"/>
    <lineage>
        <taxon>Eukaryota</taxon>
        <taxon>Sar</taxon>
        <taxon>Stramenopiles</taxon>
        <taxon>Ochrophyta</taxon>
        <taxon>Bolidophyceae</taxon>
        <taxon>Parmales</taxon>
        <taxon>Triparmaceae</taxon>
        <taxon>Triparma</taxon>
    </lineage>
</organism>
<dbReference type="EMBL" id="BRXX01000266">
    <property type="protein sequence ID" value="GMI01424.1"/>
    <property type="molecule type" value="Genomic_DNA"/>
</dbReference>
<evidence type="ECO:0000256" key="1">
    <source>
        <dbReference type="SAM" id="MobiDB-lite"/>
    </source>
</evidence>
<sequence length="156" mass="17089">MFGALLIRLNMDGESLQDRGYFDVILLAIVKKFKSVQVLSTMVSQVCAYFGFGGDLVAAKKQIETLKKNFQDLREIGLGRESGRKDDEETGLELVGFEVGAATVGGGSMLRTRSVEEQEQEQEERWRGGGQVGERNSRKGEAIARELLKGDKGGGD</sequence>
<feature type="region of interest" description="Disordered" evidence="1">
    <location>
        <begin position="108"/>
        <end position="156"/>
    </location>
</feature>
<evidence type="ECO:0000313" key="3">
    <source>
        <dbReference type="Proteomes" id="UP001165160"/>
    </source>
</evidence>